<dbReference type="OrthoDB" id="429813at2759"/>
<dbReference type="Pfam" id="PF00501">
    <property type="entry name" value="AMP-binding"/>
    <property type="match status" value="1"/>
</dbReference>
<dbReference type="InterPro" id="IPR042099">
    <property type="entry name" value="ANL_N_sf"/>
</dbReference>
<dbReference type="AlphaFoldDB" id="A0A284RI66"/>
<dbReference type="SUPFAM" id="SSF56801">
    <property type="entry name" value="Acetyl-CoA synthetase-like"/>
    <property type="match status" value="1"/>
</dbReference>
<dbReference type="InterPro" id="IPR051414">
    <property type="entry name" value="Adenylate-forming_Reductase"/>
</dbReference>
<dbReference type="InterPro" id="IPR000873">
    <property type="entry name" value="AMP-dep_synth/lig_dom"/>
</dbReference>
<accession>A0A284RI66</accession>
<feature type="domain" description="AMP-dependent synthetase/ligase" evidence="3">
    <location>
        <begin position="49"/>
        <end position="376"/>
    </location>
</feature>
<dbReference type="PANTHER" id="PTHR43439:SF2">
    <property type="entry name" value="ENZYME, PUTATIVE (JCVI)-RELATED"/>
    <property type="match status" value="1"/>
</dbReference>
<dbReference type="STRING" id="47428.A0A284RI66"/>
<protein>
    <submittedName>
        <fullName evidence="5">Uncharacterized protein</fullName>
    </submittedName>
</protein>
<dbReference type="PANTHER" id="PTHR43439">
    <property type="entry name" value="PHENYLACETATE-COENZYME A LIGASE"/>
    <property type="match status" value="1"/>
</dbReference>
<sequence length="1096" mass="120020">METHPAHSALAYPPLDGSLLLHELPDFHLHHNASHPLFVYAEHDQEFLHKISHLEFCRAVHRVAHAVDHIPRTTPVGVLVLTDTILYHALFFGLMKAGHTPYLLSPRNSAAATAKLLQDVGSRHLVASPIFKALVEEIQLELDLESFVNISVSDVPSLDSIFPKLGSETRGDPFTPYASTTRSLLTDVAFYLHSSGSTGFPKTIPQTQTSILHWCSFRALSSFTAVPSIERSEPESIRDLIYQPSLQIGGFMLPSFHTLGIYFQILTPLVGLRTVAVYPPLCKTPASQPFTPSPGSVLEHITRTQSNSVVTIPAIIEVWASIPAAVDVLRNLQIVWYSGGTLSAKVGNKLHASGVTLSSVYGATEFGAPAHTIPLAADVKAGEWSWIRFDSRATIQMIPHGDGLFEAHFMTTKKHHVSVHNLTDGLGFATADLFQKHPTKDLWKIAARMDDVIVLSSGEKAIPGPMEDIINSSPLVVGSVMFGREQPQVGIIVQPKNAVPDEEAAAFIDAIWPVVEEANRQAPAFSKIYRDMIIVAPPAKSLPKSSKGSIHRKSSLDVFSTEISDLYASIKSNIGPSSSVKLPSGWSSSEVYAWILDQATEVMGSLILPEIDLFQQGFDSLSASILRHHITSAMRTSPINAVRQEAERFTLDCIYKYPSVRQLSASFDALLQGSIPVSHASENTLESMIDRYSAFSADRASPVDSAISMGSEEEDQGLEASVVLLTGSTGSLGTHVLARLISSSNVQAIYCLNRASTQTTLKQRQQSMFKTQGLDVTLLDSAKVFLIEGNMTEERFGLEEHIFRRMLTSVNVIIHAAWRVDFNLTLSSFEPNIEATQNLINFALDSKNSKATRFVFVSSITSVQSWTGKTGIVPESTIDNWKVAVGRGYGEGKYVAERLLSRSGLRGTSLRLGQLCGGPDVGAWSTNEWFPILVKSSIAINALPSFSGVVSWMTVQSVAQIILDIAFNSEAEPVINLVHPKPVPWASIITQLQHALKEDIPVKPAAEWFDILEGQTQMASSEDIHRIPALKLLAFFREMIQGDDGSDDDQESGGLPRFSTSKAEKHSSTMFNVKSIGSEEVDGWVRYWKEVGFLSR</sequence>
<evidence type="ECO:0000259" key="3">
    <source>
        <dbReference type="Pfam" id="PF00501"/>
    </source>
</evidence>
<evidence type="ECO:0000256" key="1">
    <source>
        <dbReference type="ARBA" id="ARBA00022450"/>
    </source>
</evidence>
<reference evidence="6" key="1">
    <citation type="journal article" date="2017" name="Nat. Ecol. Evol.">
        <title>Genome expansion and lineage-specific genetic innovations in the forest pathogenic fungi Armillaria.</title>
        <authorList>
            <person name="Sipos G."/>
            <person name="Prasanna A.N."/>
            <person name="Walter M.C."/>
            <person name="O'Connor E."/>
            <person name="Balint B."/>
            <person name="Krizsan K."/>
            <person name="Kiss B."/>
            <person name="Hess J."/>
            <person name="Varga T."/>
            <person name="Slot J."/>
            <person name="Riley R."/>
            <person name="Boka B."/>
            <person name="Rigling D."/>
            <person name="Barry K."/>
            <person name="Lee J."/>
            <person name="Mihaltcheva S."/>
            <person name="LaButti K."/>
            <person name="Lipzen A."/>
            <person name="Waldron R."/>
            <person name="Moloney N.M."/>
            <person name="Sperisen C."/>
            <person name="Kredics L."/>
            <person name="Vagvoelgyi C."/>
            <person name="Patrignani A."/>
            <person name="Fitzpatrick D."/>
            <person name="Nagy I."/>
            <person name="Doyle S."/>
            <person name="Anderson J.B."/>
            <person name="Grigoriev I.V."/>
            <person name="Gueldener U."/>
            <person name="Muensterkoetter M."/>
            <person name="Nagy L.G."/>
        </authorList>
    </citation>
    <scope>NUCLEOTIDE SEQUENCE [LARGE SCALE GENOMIC DNA]</scope>
    <source>
        <strain evidence="6">C18/9</strain>
    </source>
</reference>
<evidence type="ECO:0000256" key="2">
    <source>
        <dbReference type="ARBA" id="ARBA00022553"/>
    </source>
</evidence>
<proteinExistence type="predicted"/>
<dbReference type="Gene3D" id="3.40.50.720">
    <property type="entry name" value="NAD(P)-binding Rossmann-like Domain"/>
    <property type="match status" value="1"/>
</dbReference>
<dbReference type="InterPro" id="IPR013120">
    <property type="entry name" value="FAR_NAD-bd"/>
</dbReference>
<dbReference type="InterPro" id="IPR036291">
    <property type="entry name" value="NAD(P)-bd_dom_sf"/>
</dbReference>
<evidence type="ECO:0000313" key="5">
    <source>
        <dbReference type="EMBL" id="SJL08451.1"/>
    </source>
</evidence>
<keyword evidence="2" id="KW-0597">Phosphoprotein</keyword>
<keyword evidence="6" id="KW-1185">Reference proteome</keyword>
<name>A0A284RI66_ARMOS</name>
<dbReference type="EMBL" id="FUEG01000009">
    <property type="protein sequence ID" value="SJL08451.1"/>
    <property type="molecule type" value="Genomic_DNA"/>
</dbReference>
<dbReference type="Pfam" id="PF23562">
    <property type="entry name" value="AMP-binding_C_3"/>
    <property type="match status" value="1"/>
</dbReference>
<feature type="domain" description="Thioester reductase (TE)" evidence="4">
    <location>
        <begin position="725"/>
        <end position="961"/>
    </location>
</feature>
<dbReference type="Gene3D" id="3.40.50.12780">
    <property type="entry name" value="N-terminal domain of ligase-like"/>
    <property type="match status" value="1"/>
</dbReference>
<keyword evidence="1" id="KW-0596">Phosphopantetheine</keyword>
<dbReference type="InterPro" id="IPR020845">
    <property type="entry name" value="AMP-binding_CS"/>
</dbReference>
<dbReference type="PROSITE" id="PS00455">
    <property type="entry name" value="AMP_BINDING"/>
    <property type="match status" value="1"/>
</dbReference>
<dbReference type="OMA" id="CENDRAH"/>
<dbReference type="Proteomes" id="UP000219338">
    <property type="component" value="Unassembled WGS sequence"/>
</dbReference>
<dbReference type="Pfam" id="PF07993">
    <property type="entry name" value="NAD_binding_4"/>
    <property type="match status" value="1"/>
</dbReference>
<dbReference type="SUPFAM" id="SSF51735">
    <property type="entry name" value="NAD(P)-binding Rossmann-fold domains"/>
    <property type="match status" value="1"/>
</dbReference>
<evidence type="ECO:0000259" key="4">
    <source>
        <dbReference type="Pfam" id="PF07993"/>
    </source>
</evidence>
<organism evidence="5 6">
    <name type="scientific">Armillaria ostoyae</name>
    <name type="common">Armillaria root rot fungus</name>
    <dbReference type="NCBI Taxonomy" id="47428"/>
    <lineage>
        <taxon>Eukaryota</taxon>
        <taxon>Fungi</taxon>
        <taxon>Dikarya</taxon>
        <taxon>Basidiomycota</taxon>
        <taxon>Agaricomycotina</taxon>
        <taxon>Agaricomycetes</taxon>
        <taxon>Agaricomycetidae</taxon>
        <taxon>Agaricales</taxon>
        <taxon>Marasmiineae</taxon>
        <taxon>Physalacriaceae</taxon>
        <taxon>Armillaria</taxon>
    </lineage>
</organism>
<gene>
    <name evidence="5" type="ORF">ARMOST_11815</name>
</gene>
<evidence type="ECO:0000313" key="6">
    <source>
        <dbReference type="Proteomes" id="UP000219338"/>
    </source>
</evidence>